<dbReference type="OrthoDB" id="9812274at2"/>
<keyword evidence="3" id="KW-0012">Acyltransferase</keyword>
<organism evidence="3 4">
    <name type="scientific">Candidatus Thiodiazotropha endolucinida</name>
    <dbReference type="NCBI Taxonomy" id="1655433"/>
    <lineage>
        <taxon>Bacteria</taxon>
        <taxon>Pseudomonadati</taxon>
        <taxon>Pseudomonadota</taxon>
        <taxon>Gammaproteobacteria</taxon>
        <taxon>Chromatiales</taxon>
        <taxon>Sedimenticolaceae</taxon>
        <taxon>Candidatus Thiodiazotropha</taxon>
    </lineage>
</organism>
<keyword evidence="1" id="KW-0472">Membrane</keyword>
<dbReference type="InterPro" id="IPR052744">
    <property type="entry name" value="GPAT/DAPAT"/>
</dbReference>
<comment type="caution">
    <text evidence="3">The sequence shown here is derived from an EMBL/GenBank/DDBJ whole genome shotgun (WGS) entry which is preliminary data.</text>
</comment>
<gene>
    <name evidence="3" type="ORF">CODIS_29830</name>
</gene>
<evidence type="ECO:0000259" key="2">
    <source>
        <dbReference type="SMART" id="SM00563"/>
    </source>
</evidence>
<dbReference type="Proteomes" id="UP000094769">
    <property type="component" value="Unassembled WGS sequence"/>
</dbReference>
<dbReference type="Pfam" id="PF01553">
    <property type="entry name" value="Acyltransferase"/>
    <property type="match status" value="1"/>
</dbReference>
<dbReference type="AlphaFoldDB" id="A0A7Z0VJM6"/>
<dbReference type="EMBL" id="MARB01000017">
    <property type="protein sequence ID" value="ODJ86838.1"/>
    <property type="molecule type" value="Genomic_DNA"/>
</dbReference>
<protein>
    <submittedName>
        <fullName evidence="3">2-acyl-glycerophospho-ethanolamine acyltransferase</fullName>
    </submittedName>
</protein>
<dbReference type="GO" id="GO:0004366">
    <property type="term" value="F:glycerol-3-phosphate O-acyltransferase activity"/>
    <property type="evidence" value="ECO:0007669"/>
    <property type="project" value="TreeGrafter"/>
</dbReference>
<keyword evidence="3" id="KW-0808">Transferase</keyword>
<proteinExistence type="predicted"/>
<evidence type="ECO:0000256" key="1">
    <source>
        <dbReference type="SAM" id="Phobius"/>
    </source>
</evidence>
<feature type="domain" description="Phospholipid/glycerol acyltransferase" evidence="2">
    <location>
        <begin position="50"/>
        <end position="176"/>
    </location>
</feature>
<feature type="transmembrane region" description="Helical" evidence="1">
    <location>
        <begin position="359"/>
        <end position="379"/>
    </location>
</feature>
<name>A0A7Z0VJM6_9GAMM</name>
<keyword evidence="1" id="KW-0812">Transmembrane</keyword>
<dbReference type="CDD" id="cd07992">
    <property type="entry name" value="LPLAT_AAK14816-like"/>
    <property type="match status" value="1"/>
</dbReference>
<dbReference type="PANTHER" id="PTHR31605">
    <property type="entry name" value="GLYCEROL-3-PHOSPHATE O-ACYLTRANSFERASE 1"/>
    <property type="match status" value="1"/>
</dbReference>
<accession>A0A7Z0VJM6</accession>
<keyword evidence="1" id="KW-1133">Transmembrane helix</keyword>
<dbReference type="GO" id="GO:0016287">
    <property type="term" value="F:glycerone-phosphate O-acyltransferase activity"/>
    <property type="evidence" value="ECO:0007669"/>
    <property type="project" value="TreeGrafter"/>
</dbReference>
<dbReference type="SMART" id="SM00563">
    <property type="entry name" value="PlsC"/>
    <property type="match status" value="1"/>
</dbReference>
<dbReference type="SUPFAM" id="SSF69593">
    <property type="entry name" value="Glycerol-3-phosphate (1)-acyltransferase"/>
    <property type="match status" value="1"/>
</dbReference>
<feature type="transmembrane region" description="Helical" evidence="1">
    <location>
        <begin position="311"/>
        <end position="338"/>
    </location>
</feature>
<dbReference type="InterPro" id="IPR002123">
    <property type="entry name" value="Plipid/glycerol_acylTrfase"/>
</dbReference>
<dbReference type="GO" id="GO:0008654">
    <property type="term" value="P:phospholipid biosynthetic process"/>
    <property type="evidence" value="ECO:0007669"/>
    <property type="project" value="TreeGrafter"/>
</dbReference>
<sequence length="457" mass="52679">MDMVPTSPPVAAQLTWFEKTWQAFCRLVVRVFYRRFEVVGSENLPTGQGAILCANHVNALADAVVLQAATTKAIRPLARSGLFDNPILKPILGLIGAVPIYRRGDPGVDVSDNSATFRRCYELLAKGETLIIFPEGQSHDVPRLMALKTGAARMALETIQVTGSEPAVIPVGLTFPEKGQFRSSVLVQFGKPIDLTLSEQKTDEQRVIELTDRIRNGLEAITLNAESWDEVNLITRLERFFAFRHGKYRQRNLQQRLRAQQRLIDAQRLLRKYEPDRVRALISQLKQFEKVCRYCGVKDYQLNIEYRPMLIVLYLLRVIWMLLIVLPVVMWGVINSYLPYKLTEHLSLRFAKGPNQADTTKMVLGLGFFTIFWLVQSYLVYHNFGLIWMIAYILSLVVSSVVALMVRGEMRRIRENVRVFLLFLRRRDLKAYLQYKRQELEQELARMVRIANRLSHH</sequence>
<reference evidence="3 4" key="1">
    <citation type="submission" date="2016-06" db="EMBL/GenBank/DDBJ databases">
        <title>Genome sequence of endosymbiont of Candidatus Endolucinida thiodiazotropha.</title>
        <authorList>
            <person name="Poehlein A."/>
            <person name="Koenig S."/>
            <person name="Heiden S.E."/>
            <person name="Thuermer A."/>
            <person name="Voget S."/>
            <person name="Daniel R."/>
            <person name="Markert S."/>
            <person name="Gros O."/>
            <person name="Schweder T."/>
        </authorList>
    </citation>
    <scope>NUCLEOTIDE SEQUENCE [LARGE SCALE GENOMIC DNA]</scope>
    <source>
        <strain evidence="3 4">COS</strain>
    </source>
</reference>
<feature type="transmembrane region" description="Helical" evidence="1">
    <location>
        <begin position="385"/>
        <end position="406"/>
    </location>
</feature>
<keyword evidence="4" id="KW-1185">Reference proteome</keyword>
<evidence type="ECO:0000313" key="3">
    <source>
        <dbReference type="EMBL" id="ODJ86838.1"/>
    </source>
</evidence>
<dbReference type="PANTHER" id="PTHR31605:SF0">
    <property type="entry name" value="GLYCEROL-3-PHOSPHATE O-ACYLTRANSFERASE 1"/>
    <property type="match status" value="1"/>
</dbReference>
<evidence type="ECO:0000313" key="4">
    <source>
        <dbReference type="Proteomes" id="UP000094769"/>
    </source>
</evidence>